<dbReference type="Gene3D" id="3.40.50.280">
    <property type="entry name" value="Cobalamin-binding domain"/>
    <property type="match status" value="1"/>
</dbReference>
<protein>
    <submittedName>
        <fullName evidence="10">Radical SAM superfamily enzyme YgiQ (UPF0313 family)</fullName>
    </submittedName>
</protein>
<keyword evidence="5" id="KW-0479">Metal-binding</keyword>
<evidence type="ECO:0000256" key="3">
    <source>
        <dbReference type="ARBA" id="ARBA00022679"/>
    </source>
</evidence>
<evidence type="ECO:0000256" key="6">
    <source>
        <dbReference type="ARBA" id="ARBA00023004"/>
    </source>
</evidence>
<dbReference type="SUPFAM" id="SSF52242">
    <property type="entry name" value="Cobalamin (vitamin B12)-binding domain"/>
    <property type="match status" value="1"/>
</dbReference>
<evidence type="ECO:0000259" key="9">
    <source>
        <dbReference type="PROSITE" id="PS51918"/>
    </source>
</evidence>
<evidence type="ECO:0000256" key="4">
    <source>
        <dbReference type="ARBA" id="ARBA00022691"/>
    </source>
</evidence>
<dbReference type="InterPro" id="IPR036724">
    <property type="entry name" value="Cobalamin-bd_sf"/>
</dbReference>
<dbReference type="RefSeq" id="WP_209661509.1">
    <property type="nucleotide sequence ID" value="NZ_JAGGLI010000029.1"/>
</dbReference>
<dbReference type="InterPro" id="IPR051198">
    <property type="entry name" value="BchE-like"/>
</dbReference>
<dbReference type="PROSITE" id="PS51918">
    <property type="entry name" value="RADICAL_SAM"/>
    <property type="match status" value="1"/>
</dbReference>
<keyword evidence="6" id="KW-0408">Iron</keyword>
<keyword evidence="8" id="KW-1133">Transmembrane helix</keyword>
<dbReference type="PANTHER" id="PTHR43409:SF7">
    <property type="entry name" value="BLL1977 PROTEIN"/>
    <property type="match status" value="1"/>
</dbReference>
<dbReference type="InterPro" id="IPR023404">
    <property type="entry name" value="rSAM_horseshoe"/>
</dbReference>
<sequence length="455" mass="53690">MKILLVKCHKNTIYSAYQPIICEPLELEYISTMLDEESIKHNIIDRLIDNRSFKNCIINCTPDVLFLTGYITAVDTILKYANYAKKQNKDIKVVVGGVHSEVNYEDFFSLDIDVIQHQGDLHTSKALIRFLKEAFNSSGKEKWRDFDYKSLEDISGLAYLQHGNWKVNEKKAIDFYTLPLPKRTIMKEHPYKARYMNYIGLALLKTSISCPYSCRFCYCKEINKGIYLKRPIEEVIMEIKAIDEEYIWIVDDTFLIDRTSTLDFIDRIKKEGINKKWIAYSRADFIANNEDIIKMLSEIGFVEIIAGLEDSSDEFLDSYEKGTSKNEGEEAVRILKENNIRLTGLFLAGIDFKKRDFKRLRAWIKKMNLKSYTVSIFTPLKGTELYEEYKDRIDVKDFSKYDFLHLVLRPTHMSKLRFYMYFYMIYVEQFFSSPYIRSFLKHRLKEILKKKSISK</sequence>
<keyword evidence="8" id="KW-0472">Membrane</keyword>
<name>A0ABS4KPB5_9FIRM</name>
<dbReference type="Pfam" id="PF02310">
    <property type="entry name" value="B12-binding"/>
    <property type="match status" value="1"/>
</dbReference>
<comment type="caution">
    <text evidence="10">The sequence shown here is derived from an EMBL/GenBank/DDBJ whole genome shotgun (WGS) entry which is preliminary data.</text>
</comment>
<dbReference type="SUPFAM" id="SSF102114">
    <property type="entry name" value="Radical SAM enzymes"/>
    <property type="match status" value="1"/>
</dbReference>
<feature type="transmembrane region" description="Helical" evidence="8">
    <location>
        <begin position="418"/>
        <end position="440"/>
    </location>
</feature>
<evidence type="ECO:0000313" key="10">
    <source>
        <dbReference type="EMBL" id="MBP2028459.1"/>
    </source>
</evidence>
<keyword evidence="7" id="KW-0411">Iron-sulfur</keyword>
<dbReference type="SFLD" id="SFLDG01123">
    <property type="entry name" value="methyltransferase_(Class_B)"/>
    <property type="match status" value="1"/>
</dbReference>
<dbReference type="PANTHER" id="PTHR43409">
    <property type="entry name" value="ANAEROBIC MAGNESIUM-PROTOPORPHYRIN IX MONOMETHYL ESTER CYCLASE-RELATED"/>
    <property type="match status" value="1"/>
</dbReference>
<keyword evidence="3" id="KW-0808">Transferase</keyword>
<evidence type="ECO:0000256" key="5">
    <source>
        <dbReference type="ARBA" id="ARBA00022723"/>
    </source>
</evidence>
<proteinExistence type="predicted"/>
<dbReference type="SMART" id="SM00729">
    <property type="entry name" value="Elp3"/>
    <property type="match status" value="1"/>
</dbReference>
<dbReference type="InterPro" id="IPR006158">
    <property type="entry name" value="Cobalamin-bd"/>
</dbReference>
<keyword evidence="4" id="KW-0949">S-adenosyl-L-methionine</keyword>
<dbReference type="Pfam" id="PF04055">
    <property type="entry name" value="Radical_SAM"/>
    <property type="match status" value="1"/>
</dbReference>
<dbReference type="EMBL" id="JAGGLI010000029">
    <property type="protein sequence ID" value="MBP2028459.1"/>
    <property type="molecule type" value="Genomic_DNA"/>
</dbReference>
<evidence type="ECO:0000256" key="8">
    <source>
        <dbReference type="SAM" id="Phobius"/>
    </source>
</evidence>
<evidence type="ECO:0000256" key="7">
    <source>
        <dbReference type="ARBA" id="ARBA00023014"/>
    </source>
</evidence>
<feature type="domain" description="Radical SAM core" evidence="9">
    <location>
        <begin position="196"/>
        <end position="417"/>
    </location>
</feature>
<evidence type="ECO:0000313" key="11">
    <source>
        <dbReference type="Proteomes" id="UP001314903"/>
    </source>
</evidence>
<reference evidence="10 11" key="1">
    <citation type="submission" date="2021-03" db="EMBL/GenBank/DDBJ databases">
        <title>Genomic Encyclopedia of Type Strains, Phase IV (KMG-IV): sequencing the most valuable type-strain genomes for metagenomic binning, comparative biology and taxonomic classification.</title>
        <authorList>
            <person name="Goeker M."/>
        </authorList>
    </citation>
    <scope>NUCLEOTIDE SEQUENCE [LARGE SCALE GENOMIC DNA]</scope>
    <source>
        <strain evidence="10 11">DSM 27512</strain>
    </source>
</reference>
<dbReference type="Proteomes" id="UP001314903">
    <property type="component" value="Unassembled WGS sequence"/>
</dbReference>
<keyword evidence="2" id="KW-0489">Methyltransferase</keyword>
<dbReference type="Gene3D" id="3.80.30.20">
    <property type="entry name" value="tm_1862 like domain"/>
    <property type="match status" value="1"/>
</dbReference>
<dbReference type="CDD" id="cd01335">
    <property type="entry name" value="Radical_SAM"/>
    <property type="match status" value="1"/>
</dbReference>
<evidence type="ECO:0000256" key="2">
    <source>
        <dbReference type="ARBA" id="ARBA00022603"/>
    </source>
</evidence>
<evidence type="ECO:0000256" key="1">
    <source>
        <dbReference type="ARBA" id="ARBA00001966"/>
    </source>
</evidence>
<dbReference type="InterPro" id="IPR058240">
    <property type="entry name" value="rSAM_sf"/>
</dbReference>
<dbReference type="InterPro" id="IPR006638">
    <property type="entry name" value="Elp3/MiaA/NifB-like_rSAM"/>
</dbReference>
<dbReference type="InterPro" id="IPR034466">
    <property type="entry name" value="Methyltransferase_Class_B"/>
</dbReference>
<dbReference type="SFLD" id="SFLDG01082">
    <property type="entry name" value="B12-binding_domain_containing"/>
    <property type="match status" value="1"/>
</dbReference>
<organism evidence="10 11">
    <name type="scientific">Acetoanaerobium pronyense</name>
    <dbReference type="NCBI Taxonomy" id="1482736"/>
    <lineage>
        <taxon>Bacteria</taxon>
        <taxon>Bacillati</taxon>
        <taxon>Bacillota</taxon>
        <taxon>Clostridia</taxon>
        <taxon>Peptostreptococcales</taxon>
        <taxon>Filifactoraceae</taxon>
        <taxon>Acetoanaerobium</taxon>
    </lineage>
</organism>
<gene>
    <name evidence="10" type="ORF">J2Z35_002262</name>
</gene>
<accession>A0ABS4KPB5</accession>
<comment type="cofactor">
    <cofactor evidence="1">
        <name>[4Fe-4S] cluster</name>
        <dbReference type="ChEBI" id="CHEBI:49883"/>
    </cofactor>
</comment>
<dbReference type="SFLD" id="SFLDS00029">
    <property type="entry name" value="Radical_SAM"/>
    <property type="match status" value="1"/>
</dbReference>
<dbReference type="InterPro" id="IPR007197">
    <property type="entry name" value="rSAM"/>
</dbReference>
<keyword evidence="8" id="KW-0812">Transmembrane</keyword>
<keyword evidence="11" id="KW-1185">Reference proteome</keyword>